<reference evidence="1" key="1">
    <citation type="submission" date="2017-02" db="EMBL/GenBank/DDBJ databases">
        <title>Complete genome sequence of two Escherichia coli phages, vB_EcoM_ ESCO5 and vB_EcoM_ESCO13, which are related to phAPEC8.</title>
        <authorList>
            <person name="Trotereau A."/>
            <person name="Gonnet M."/>
            <person name="Viardot A."/>
            <person name="Lalmanach A.-C."/>
            <person name="Guabiraba R."/>
            <person name="Chanteloup N."/>
            <person name="Schouler C."/>
        </authorList>
    </citation>
    <scope>NUCLEOTIDE SEQUENCE [LARGE SCALE GENOMIC DNA]</scope>
</reference>
<accession>A0A1D7XF86</accession>
<evidence type="ECO:0000313" key="1">
    <source>
        <dbReference type="EMBL" id="AOQ27164.1"/>
    </source>
</evidence>
<sequence length="87" mass="10583">MKETLPAAYRLNDERIWEWTDVSCFYPEIVQYWRAKGCVVVINPCGPVDEDCLYLDGKWHSYCRWPFEWMCKEDLPEGWEYPKANRR</sequence>
<proteinExistence type="predicted"/>
<dbReference type="Proteomes" id="UP000225358">
    <property type="component" value="Segment"/>
</dbReference>
<organism evidence="1 2">
    <name type="scientific">Escherichia phage ESCO13</name>
    <dbReference type="NCBI Taxonomy" id="1881104"/>
    <lineage>
        <taxon>Viruses</taxon>
        <taxon>Duplodnaviria</taxon>
        <taxon>Heunggongvirae</taxon>
        <taxon>Uroviricota</taxon>
        <taxon>Caudoviricetes</taxon>
        <taxon>Stephanstirmvirinae</taxon>
        <taxon>Phapecoctavirus</taxon>
        <taxon>Phapecoctavirus ESCO13</taxon>
    </lineage>
</organism>
<gene>
    <name evidence="1" type="ORF">ESCO13_00039</name>
</gene>
<protein>
    <submittedName>
        <fullName evidence="1">Uncharacterized protein</fullName>
    </submittedName>
</protein>
<dbReference type="EMBL" id="KX552041">
    <property type="protein sequence ID" value="AOQ27164.1"/>
    <property type="molecule type" value="Genomic_DNA"/>
</dbReference>
<name>A0A1D7XF86_9CAUD</name>
<evidence type="ECO:0000313" key="2">
    <source>
        <dbReference type="Proteomes" id="UP000225358"/>
    </source>
</evidence>
<keyword evidence="2" id="KW-1185">Reference proteome</keyword>